<dbReference type="EnsemblMetazoa" id="GPAI020744-RA">
    <property type="protein sequence ID" value="GPAI020744-PA"/>
    <property type="gene ID" value="GPAI020744"/>
</dbReference>
<sequence>MGWGRVTPDSPRSKLAKNHDAFEPFVSAVLQEMFIYLKPLETQNIFAYNDIGSLIEVINRSLEYVTTFPGDLIMGLRILKLLAISRNKQVYKSAETQALKHPYVALQFYVAGGLQVLIRVLE</sequence>
<protein>
    <submittedName>
        <fullName evidence="1">Uncharacterized protein</fullName>
    </submittedName>
</protein>
<dbReference type="Proteomes" id="UP000092445">
    <property type="component" value="Unassembled WGS sequence"/>
</dbReference>
<dbReference type="VEuPathDB" id="VectorBase:GPAI020744"/>
<proteinExistence type="predicted"/>
<reference evidence="2" key="1">
    <citation type="submission" date="2014-03" db="EMBL/GenBank/DDBJ databases">
        <authorList>
            <person name="Aksoy S."/>
            <person name="Warren W."/>
            <person name="Wilson R.K."/>
        </authorList>
    </citation>
    <scope>NUCLEOTIDE SEQUENCE [LARGE SCALE GENOMIC DNA]</scope>
    <source>
        <strain evidence="2">IAEA</strain>
    </source>
</reference>
<keyword evidence="2" id="KW-1185">Reference proteome</keyword>
<reference evidence="1" key="2">
    <citation type="submission" date="2020-05" db="UniProtKB">
        <authorList>
            <consortium name="EnsemblMetazoa"/>
        </authorList>
    </citation>
    <scope>IDENTIFICATION</scope>
    <source>
        <strain evidence="1">IAEA</strain>
    </source>
</reference>
<evidence type="ECO:0000313" key="2">
    <source>
        <dbReference type="Proteomes" id="UP000092445"/>
    </source>
</evidence>
<accession>A0A1A9ZP79</accession>
<evidence type="ECO:0000313" key="1">
    <source>
        <dbReference type="EnsemblMetazoa" id="GPAI020744-PA"/>
    </source>
</evidence>
<dbReference type="AlphaFoldDB" id="A0A1A9ZP79"/>
<dbReference type="STRING" id="7398.A0A1A9ZP79"/>
<organism evidence="1 2">
    <name type="scientific">Glossina pallidipes</name>
    <name type="common">Tsetse fly</name>
    <dbReference type="NCBI Taxonomy" id="7398"/>
    <lineage>
        <taxon>Eukaryota</taxon>
        <taxon>Metazoa</taxon>
        <taxon>Ecdysozoa</taxon>
        <taxon>Arthropoda</taxon>
        <taxon>Hexapoda</taxon>
        <taxon>Insecta</taxon>
        <taxon>Pterygota</taxon>
        <taxon>Neoptera</taxon>
        <taxon>Endopterygota</taxon>
        <taxon>Diptera</taxon>
        <taxon>Brachycera</taxon>
        <taxon>Muscomorpha</taxon>
        <taxon>Hippoboscoidea</taxon>
        <taxon>Glossinidae</taxon>
        <taxon>Glossina</taxon>
    </lineage>
</organism>
<name>A0A1A9ZP79_GLOPL</name>